<dbReference type="PANTHER" id="PTHR41286">
    <property type="entry name" value="HNH NUCLEASE YAJD-RELATED"/>
    <property type="match status" value="1"/>
</dbReference>
<keyword evidence="1" id="KW-0540">Nuclease</keyword>
<dbReference type="SMART" id="SM00507">
    <property type="entry name" value="HNHc"/>
    <property type="match status" value="1"/>
</dbReference>
<dbReference type="Proteomes" id="UP001321763">
    <property type="component" value="Chromosome"/>
</dbReference>
<feature type="domain" description="HNH nuclease" evidence="5">
    <location>
        <begin position="59"/>
        <end position="115"/>
    </location>
</feature>
<dbReference type="AlphaFoldDB" id="A0ABC8EBT4"/>
<dbReference type="RefSeq" id="WP_317724856.1">
    <property type="nucleotide sequence ID" value="NZ_AP026818.1"/>
</dbReference>
<evidence type="ECO:0000259" key="5">
    <source>
        <dbReference type="SMART" id="SM00507"/>
    </source>
</evidence>
<evidence type="ECO:0000256" key="4">
    <source>
        <dbReference type="ARBA" id="ARBA00040194"/>
    </source>
</evidence>
<dbReference type="Pfam" id="PF01844">
    <property type="entry name" value="HNH"/>
    <property type="match status" value="1"/>
</dbReference>
<dbReference type="GO" id="GO:0016787">
    <property type="term" value="F:hydrolase activity"/>
    <property type="evidence" value="ECO:0007669"/>
    <property type="project" value="UniProtKB-KW"/>
</dbReference>
<comment type="similarity">
    <text evidence="3">Belongs to the HNH nuclease family.</text>
</comment>
<accession>A0ABC8EBT4</accession>
<evidence type="ECO:0000256" key="2">
    <source>
        <dbReference type="ARBA" id="ARBA00022801"/>
    </source>
</evidence>
<evidence type="ECO:0000256" key="3">
    <source>
        <dbReference type="ARBA" id="ARBA00038412"/>
    </source>
</evidence>
<protein>
    <recommendedName>
        <fullName evidence="4">Putative HNH nuclease YajD</fullName>
    </recommendedName>
</protein>
<evidence type="ECO:0000313" key="6">
    <source>
        <dbReference type="EMBL" id="BDR80682.1"/>
    </source>
</evidence>
<dbReference type="PANTHER" id="PTHR41286:SF1">
    <property type="entry name" value="HNH NUCLEASE YAJD-RELATED"/>
    <property type="match status" value="1"/>
</dbReference>
<evidence type="ECO:0000313" key="7">
    <source>
        <dbReference type="Proteomes" id="UP001321763"/>
    </source>
</evidence>
<evidence type="ECO:0000256" key="1">
    <source>
        <dbReference type="ARBA" id="ARBA00022722"/>
    </source>
</evidence>
<keyword evidence="2" id="KW-0378">Hydrolase</keyword>
<proteinExistence type="inferred from homology"/>
<dbReference type="Gene3D" id="1.10.30.50">
    <property type="match status" value="1"/>
</dbReference>
<dbReference type="GO" id="GO:0004518">
    <property type="term" value="F:nuclease activity"/>
    <property type="evidence" value="ECO:0007669"/>
    <property type="project" value="UniProtKB-KW"/>
</dbReference>
<organism evidence="6 7">
    <name type="scientific">Clostridium tetani</name>
    <dbReference type="NCBI Taxonomy" id="1513"/>
    <lineage>
        <taxon>Bacteria</taxon>
        <taxon>Bacillati</taxon>
        <taxon>Bacillota</taxon>
        <taxon>Clostridia</taxon>
        <taxon>Eubacteriales</taxon>
        <taxon>Clostridiaceae</taxon>
        <taxon>Clostridium</taxon>
    </lineage>
</organism>
<gene>
    <name evidence="6" type="ORF">K234311028_09280</name>
</gene>
<sequence>MALKKACPGCSKLIDYNVFGCEECTKKYKDNIKERYKRYKRYRTDKKEQRFYISKEWTITRDTVKQRDKGLCKLCLSKCNITYMDTVHHIEELKDCWDKRLDPGNLISLCESCHQKVHEEYKNNKLDIQKELEKLIERGGGI</sequence>
<dbReference type="CDD" id="cd00085">
    <property type="entry name" value="HNHc"/>
    <property type="match status" value="1"/>
</dbReference>
<dbReference type="EMBL" id="AP026818">
    <property type="protein sequence ID" value="BDR80682.1"/>
    <property type="molecule type" value="Genomic_DNA"/>
</dbReference>
<name>A0ABC8EBT4_CLOTA</name>
<reference evidence="6 7" key="1">
    <citation type="submission" date="2022-09" db="EMBL/GenBank/DDBJ databases">
        <title>complete genome sequences of Clostridium tetani str. KHSU-234311-028 isolated from soil.</title>
        <authorList>
            <person name="Sekizuka T."/>
            <person name="Shitada C."/>
            <person name="Takahashi M."/>
            <person name="Kuroda M."/>
        </authorList>
    </citation>
    <scope>NUCLEOTIDE SEQUENCE [LARGE SCALE GENOMIC DNA]</scope>
    <source>
        <strain evidence="6 7">KHSU-234311-028</strain>
    </source>
</reference>
<dbReference type="InterPro" id="IPR003615">
    <property type="entry name" value="HNH_nuc"/>
</dbReference>
<dbReference type="InterPro" id="IPR002711">
    <property type="entry name" value="HNH"/>
</dbReference>